<dbReference type="GO" id="GO:0004175">
    <property type="term" value="F:endopeptidase activity"/>
    <property type="evidence" value="ECO:0007669"/>
    <property type="project" value="UniProtKB-ARBA"/>
</dbReference>
<keyword evidence="3" id="KW-0378">Hydrolase</keyword>
<dbReference type="PANTHER" id="PTHR43592:SF15">
    <property type="entry name" value="CAAX AMINO TERMINAL PROTEASE FAMILY PROTEIN"/>
    <property type="match status" value="1"/>
</dbReference>
<proteinExistence type="predicted"/>
<name>A0A327QIS0_9BACT</name>
<dbReference type="PANTHER" id="PTHR43592">
    <property type="entry name" value="CAAX AMINO TERMINAL PROTEASE"/>
    <property type="match status" value="1"/>
</dbReference>
<accession>A0A327QIS0</accession>
<dbReference type="EMBL" id="QLLL01000005">
    <property type="protein sequence ID" value="RAJ03868.1"/>
    <property type="molecule type" value="Genomic_DNA"/>
</dbReference>
<feature type="domain" description="CAAX prenyl protease 2/Lysostaphin resistance protein A-like" evidence="2">
    <location>
        <begin position="146"/>
        <end position="231"/>
    </location>
</feature>
<comment type="caution">
    <text evidence="3">The sequence shown here is derived from an EMBL/GenBank/DDBJ whole genome shotgun (WGS) entry which is preliminary data.</text>
</comment>
<keyword evidence="4" id="KW-1185">Reference proteome</keyword>
<evidence type="ECO:0000313" key="3">
    <source>
        <dbReference type="EMBL" id="RAJ03868.1"/>
    </source>
</evidence>
<protein>
    <submittedName>
        <fullName evidence="3">CAAX prenyl protease-like protein</fullName>
    </submittedName>
</protein>
<keyword evidence="3" id="KW-0645">Protease</keyword>
<feature type="transmembrane region" description="Helical" evidence="1">
    <location>
        <begin position="246"/>
        <end position="269"/>
    </location>
</feature>
<reference evidence="3 4" key="1">
    <citation type="submission" date="2018-06" db="EMBL/GenBank/DDBJ databases">
        <title>Genomic Encyclopedia of Archaeal and Bacterial Type Strains, Phase II (KMG-II): from individual species to whole genera.</title>
        <authorList>
            <person name="Goeker M."/>
        </authorList>
    </citation>
    <scope>NUCLEOTIDE SEQUENCE [LARGE SCALE GENOMIC DNA]</scope>
    <source>
        <strain evidence="3 4">DSM 23857</strain>
    </source>
</reference>
<keyword evidence="1" id="KW-0812">Transmembrane</keyword>
<dbReference type="GO" id="GO:0080120">
    <property type="term" value="P:CAAX-box protein maturation"/>
    <property type="evidence" value="ECO:0007669"/>
    <property type="project" value="UniProtKB-ARBA"/>
</dbReference>
<feature type="transmembrane region" description="Helical" evidence="1">
    <location>
        <begin position="40"/>
        <end position="61"/>
    </location>
</feature>
<dbReference type="Proteomes" id="UP000249547">
    <property type="component" value="Unassembled WGS sequence"/>
</dbReference>
<keyword evidence="1" id="KW-0472">Membrane</keyword>
<dbReference type="InterPro" id="IPR003675">
    <property type="entry name" value="Rce1/LyrA-like_dom"/>
</dbReference>
<dbReference type="AlphaFoldDB" id="A0A327QIS0"/>
<evidence type="ECO:0000259" key="2">
    <source>
        <dbReference type="Pfam" id="PF02517"/>
    </source>
</evidence>
<feature type="transmembrane region" description="Helical" evidence="1">
    <location>
        <begin position="73"/>
        <end position="94"/>
    </location>
</feature>
<dbReference type="Pfam" id="PF02517">
    <property type="entry name" value="Rce1-like"/>
    <property type="match status" value="1"/>
</dbReference>
<feature type="transmembrane region" description="Helical" evidence="1">
    <location>
        <begin position="145"/>
        <end position="164"/>
    </location>
</feature>
<sequence length="299" mass="33621">MEVGSNINLNPSNTLRLLIIKIFNHICMFIQTFKGLTLPRAWLIIFIILGFTALASVFAYYSPAFDFFTIQQSAYILSCFGIVIFSVVQPAMGFEFVPRFRVNARLLIATFFMSAAIACMSYMGHVLLPLPSNEFLQFAEVKIDTTYNIIAGVFLLVFAEEFLFRGIILEGLQKRYTPTFSVVLSAIIFSVAHLDPVQLLPMFLLGLLTGFLYQKLRDLCMSIFAHLLFNIAQATALPAASNNWQLSPLLLYTILAAAALVLVLGYLNIRKYAHFHKAKMQQMPKQVAASMVDPRVFSE</sequence>
<evidence type="ECO:0000256" key="1">
    <source>
        <dbReference type="SAM" id="Phobius"/>
    </source>
</evidence>
<evidence type="ECO:0000313" key="4">
    <source>
        <dbReference type="Proteomes" id="UP000249547"/>
    </source>
</evidence>
<feature type="transmembrane region" description="Helical" evidence="1">
    <location>
        <begin position="106"/>
        <end position="125"/>
    </location>
</feature>
<feature type="transmembrane region" description="Helical" evidence="1">
    <location>
        <begin position="176"/>
        <end position="193"/>
    </location>
</feature>
<dbReference type="GO" id="GO:0006508">
    <property type="term" value="P:proteolysis"/>
    <property type="evidence" value="ECO:0007669"/>
    <property type="project" value="UniProtKB-KW"/>
</dbReference>
<keyword evidence="1" id="KW-1133">Transmembrane helix</keyword>
<organism evidence="3 4">
    <name type="scientific">Chitinophaga skermanii</name>
    <dbReference type="NCBI Taxonomy" id="331697"/>
    <lineage>
        <taxon>Bacteria</taxon>
        <taxon>Pseudomonadati</taxon>
        <taxon>Bacteroidota</taxon>
        <taxon>Chitinophagia</taxon>
        <taxon>Chitinophagales</taxon>
        <taxon>Chitinophagaceae</taxon>
        <taxon>Chitinophaga</taxon>
    </lineage>
</organism>
<gene>
    <name evidence="3" type="ORF">LX64_02745</name>
</gene>